<sequence>MKARASWSKESLASAGVVHELVDFLYTNIFENSGFSANVGTLKRPLTKGSRASMLVWYLTTRLSAMATLFSMVVEDRVLFASTFLPSTMVPGGDV</sequence>
<keyword evidence="1" id="KW-1133">Transmembrane helix</keyword>
<protein>
    <submittedName>
        <fullName evidence="2">Uncharacterized protein z657R</fullName>
    </submittedName>
</protein>
<keyword evidence="1" id="KW-0472">Membrane</keyword>
<accession>A7K9R7</accession>
<proteinExistence type="predicted"/>
<dbReference type="Proteomes" id="UP000202420">
    <property type="component" value="Segment"/>
</dbReference>
<evidence type="ECO:0000313" key="2">
    <source>
        <dbReference type="EMBL" id="ABT16791.1"/>
    </source>
</evidence>
<name>A7K9R7_9PHYC</name>
<dbReference type="KEGG" id="vg:5470602"/>
<dbReference type="RefSeq" id="YP_001427138.1">
    <property type="nucleotide sequence ID" value="NC_008724.1"/>
</dbReference>
<reference evidence="2 3" key="1">
    <citation type="submission" date="2006-09" db="EMBL/GenBank/DDBJ databases">
        <title>Sequence and annotation of the 288-kb ATCV-1 virus that infects an endosymbiotic Chlorella strain of the heliozoon Acanthocystis turfacea.</title>
        <authorList>
            <person name="Fitzgerald L.A."/>
            <person name="Graves M.V."/>
            <person name="Li X."/>
            <person name="Pfitzner A.J.P."/>
            <person name="Hartigan J."/>
            <person name="Van Etten J.L."/>
        </authorList>
    </citation>
    <scope>NUCLEOTIDE SEQUENCE [LARGE SCALE GENOMIC DNA]</scope>
    <source>
        <strain evidence="2 3">ATCV-1</strain>
    </source>
</reference>
<keyword evidence="1" id="KW-0812">Transmembrane</keyword>
<dbReference type="EMBL" id="EF101928">
    <property type="protein sequence ID" value="ABT16791.1"/>
    <property type="molecule type" value="Genomic_DNA"/>
</dbReference>
<organism evidence="2 3">
    <name type="scientific">Chlorovirus heliozoae</name>
    <dbReference type="NCBI Taxonomy" id="322019"/>
    <lineage>
        <taxon>Viruses</taxon>
        <taxon>Varidnaviria</taxon>
        <taxon>Bamfordvirae</taxon>
        <taxon>Nucleocytoviricota</taxon>
        <taxon>Megaviricetes</taxon>
        <taxon>Algavirales</taxon>
        <taxon>Phycodnaviridae</taxon>
        <taxon>Chlorovirus</taxon>
    </lineage>
</organism>
<feature type="transmembrane region" description="Helical" evidence="1">
    <location>
        <begin position="55"/>
        <end position="74"/>
    </location>
</feature>
<dbReference type="GeneID" id="5470602"/>
<gene>
    <name evidence="2" type="primary">z657R</name>
    <name evidence="2" type="ORF">ATCV1_z657R</name>
</gene>
<evidence type="ECO:0000256" key="1">
    <source>
        <dbReference type="SAM" id="Phobius"/>
    </source>
</evidence>
<evidence type="ECO:0000313" key="3">
    <source>
        <dbReference type="Proteomes" id="UP000202420"/>
    </source>
</evidence>
<keyword evidence="3" id="KW-1185">Reference proteome</keyword>